<dbReference type="Pfam" id="PF00156">
    <property type="entry name" value="Pribosyltran"/>
    <property type="match status" value="1"/>
</dbReference>
<dbReference type="EMBL" id="BAABFN010000005">
    <property type="protein sequence ID" value="GAA4313498.1"/>
    <property type="molecule type" value="Genomic_DNA"/>
</dbReference>
<dbReference type="PANTHER" id="PTHR43340:SF1">
    <property type="entry name" value="HYPOXANTHINE PHOSPHORIBOSYLTRANSFERASE"/>
    <property type="match status" value="1"/>
</dbReference>
<dbReference type="InterPro" id="IPR029057">
    <property type="entry name" value="PRTase-like"/>
</dbReference>
<keyword evidence="5" id="KW-1185">Reference proteome</keyword>
<evidence type="ECO:0000313" key="5">
    <source>
        <dbReference type="Proteomes" id="UP001501207"/>
    </source>
</evidence>
<keyword evidence="4" id="KW-0808">Transferase</keyword>
<comment type="caution">
    <text evidence="4">The sequence shown here is derived from an EMBL/GenBank/DDBJ whole genome shotgun (WGS) entry which is preliminary data.</text>
</comment>
<evidence type="ECO:0000256" key="1">
    <source>
        <dbReference type="ARBA" id="ARBA00048811"/>
    </source>
</evidence>
<dbReference type="GO" id="GO:0016757">
    <property type="term" value="F:glycosyltransferase activity"/>
    <property type="evidence" value="ECO:0007669"/>
    <property type="project" value="UniProtKB-KW"/>
</dbReference>
<feature type="domain" description="Phosphoribosyltransferase" evidence="3">
    <location>
        <begin position="21"/>
        <end position="167"/>
    </location>
</feature>
<dbReference type="Gene3D" id="3.40.50.2020">
    <property type="match status" value="1"/>
</dbReference>
<sequence>MDNGQGIQVHDKRFEPYISAERLHARIREMAAELDKRLGAADRPLFLAILNGAFVFAADLFRALTIPAEISFIKLVSYKGTRSTGQVITAIGLDMDLFDRTVVIVEDIVDTGNTLHAFLPQLEHRHPRALLTVSLLMKPDAAVHPVPVDIYGFSIPNVFVVGYGLDYDGLGRNLPAIYRETVS</sequence>
<dbReference type="Proteomes" id="UP001501207">
    <property type="component" value="Unassembled WGS sequence"/>
</dbReference>
<name>A0ABP8FYJ4_9BACT</name>
<reference evidence="5" key="1">
    <citation type="journal article" date="2019" name="Int. J. Syst. Evol. Microbiol.">
        <title>The Global Catalogue of Microorganisms (GCM) 10K type strain sequencing project: providing services to taxonomists for standard genome sequencing and annotation.</title>
        <authorList>
            <consortium name="The Broad Institute Genomics Platform"/>
            <consortium name="The Broad Institute Genome Sequencing Center for Infectious Disease"/>
            <person name="Wu L."/>
            <person name="Ma J."/>
        </authorList>
    </citation>
    <scope>NUCLEOTIDE SEQUENCE [LARGE SCALE GENOMIC DNA]</scope>
    <source>
        <strain evidence="5">JCM 17664</strain>
    </source>
</reference>
<comment type="catalytic activity">
    <reaction evidence="1">
        <text>GMP + diphosphate = guanine + 5-phospho-alpha-D-ribose 1-diphosphate</text>
        <dbReference type="Rhea" id="RHEA:25424"/>
        <dbReference type="ChEBI" id="CHEBI:16235"/>
        <dbReference type="ChEBI" id="CHEBI:33019"/>
        <dbReference type="ChEBI" id="CHEBI:58017"/>
        <dbReference type="ChEBI" id="CHEBI:58115"/>
        <dbReference type="EC" id="2.4.2.8"/>
    </reaction>
    <physiologicalReaction direction="right-to-left" evidence="1">
        <dbReference type="Rhea" id="RHEA:25426"/>
    </physiologicalReaction>
</comment>
<accession>A0ABP8FYJ4</accession>
<keyword evidence="4" id="KW-0328">Glycosyltransferase</keyword>
<dbReference type="InterPro" id="IPR050408">
    <property type="entry name" value="HGPRT"/>
</dbReference>
<protein>
    <submittedName>
        <fullName evidence="4">Hypoxanthine phosphoribosyltransferase</fullName>
    </submittedName>
</protein>
<proteinExistence type="predicted"/>
<dbReference type="PANTHER" id="PTHR43340">
    <property type="entry name" value="HYPOXANTHINE-GUANINE PHOSPHORIBOSYLTRANSFERASE"/>
    <property type="match status" value="1"/>
</dbReference>
<dbReference type="SUPFAM" id="SSF53271">
    <property type="entry name" value="PRTase-like"/>
    <property type="match status" value="1"/>
</dbReference>
<dbReference type="RefSeq" id="WP_344979572.1">
    <property type="nucleotide sequence ID" value="NZ_BAABFN010000005.1"/>
</dbReference>
<dbReference type="InterPro" id="IPR000836">
    <property type="entry name" value="PRTase_dom"/>
</dbReference>
<organism evidence="4 5">
    <name type="scientific">Compostibacter hankyongensis</name>
    <dbReference type="NCBI Taxonomy" id="1007089"/>
    <lineage>
        <taxon>Bacteria</taxon>
        <taxon>Pseudomonadati</taxon>
        <taxon>Bacteroidota</taxon>
        <taxon>Chitinophagia</taxon>
        <taxon>Chitinophagales</taxon>
        <taxon>Chitinophagaceae</taxon>
        <taxon>Compostibacter</taxon>
    </lineage>
</organism>
<evidence type="ECO:0000259" key="3">
    <source>
        <dbReference type="Pfam" id="PF00156"/>
    </source>
</evidence>
<dbReference type="CDD" id="cd06223">
    <property type="entry name" value="PRTases_typeI"/>
    <property type="match status" value="1"/>
</dbReference>
<gene>
    <name evidence="4" type="primary">hpt</name>
    <name evidence="4" type="ORF">GCM10023143_23800</name>
</gene>
<comment type="catalytic activity">
    <reaction evidence="2">
        <text>IMP + diphosphate = hypoxanthine + 5-phospho-alpha-D-ribose 1-diphosphate</text>
        <dbReference type="Rhea" id="RHEA:17973"/>
        <dbReference type="ChEBI" id="CHEBI:17368"/>
        <dbReference type="ChEBI" id="CHEBI:33019"/>
        <dbReference type="ChEBI" id="CHEBI:58017"/>
        <dbReference type="ChEBI" id="CHEBI:58053"/>
        <dbReference type="EC" id="2.4.2.8"/>
    </reaction>
    <physiologicalReaction direction="right-to-left" evidence="2">
        <dbReference type="Rhea" id="RHEA:17975"/>
    </physiologicalReaction>
</comment>
<evidence type="ECO:0000256" key="2">
    <source>
        <dbReference type="ARBA" id="ARBA00049402"/>
    </source>
</evidence>
<evidence type="ECO:0000313" key="4">
    <source>
        <dbReference type="EMBL" id="GAA4313498.1"/>
    </source>
</evidence>